<comment type="caution">
    <text evidence="2">The sequence shown here is derived from an EMBL/GenBank/DDBJ whole genome shotgun (WGS) entry which is preliminary data.</text>
</comment>
<feature type="non-terminal residue" evidence="2">
    <location>
        <position position="79"/>
    </location>
</feature>
<organism evidence="2 3">
    <name type="scientific">Streptomyces galilaeus</name>
    <dbReference type="NCBI Taxonomy" id="33899"/>
    <lineage>
        <taxon>Bacteria</taxon>
        <taxon>Bacillati</taxon>
        <taxon>Actinomycetota</taxon>
        <taxon>Actinomycetes</taxon>
        <taxon>Kitasatosporales</taxon>
        <taxon>Streptomycetaceae</taxon>
        <taxon>Streptomyces</taxon>
    </lineage>
</organism>
<sequence>MANNESSATASESAQSSKNAGSSSVTAPSAETAPSTEKQPVRLNPPTTLQGNIQGGATEDLERLHDIGVTVHHLEQMLK</sequence>
<feature type="compositionally biased region" description="Low complexity" evidence="1">
    <location>
        <begin position="1"/>
        <end position="24"/>
    </location>
</feature>
<evidence type="ECO:0000313" key="2">
    <source>
        <dbReference type="EMBL" id="MFM9653844.1"/>
    </source>
</evidence>
<dbReference type="EMBL" id="JBJVNE010000467">
    <property type="protein sequence ID" value="MFM9653844.1"/>
    <property type="molecule type" value="Genomic_DNA"/>
</dbReference>
<evidence type="ECO:0000256" key="1">
    <source>
        <dbReference type="SAM" id="MobiDB-lite"/>
    </source>
</evidence>
<evidence type="ECO:0000313" key="3">
    <source>
        <dbReference type="Proteomes" id="UP001631993"/>
    </source>
</evidence>
<feature type="compositionally biased region" description="Polar residues" evidence="1">
    <location>
        <begin position="25"/>
        <end position="38"/>
    </location>
</feature>
<accession>A0ABW9IZJ8</accession>
<gene>
    <name evidence="2" type="ORF">ACKI1S_48635</name>
</gene>
<proteinExistence type="predicted"/>
<reference evidence="2 3" key="1">
    <citation type="submission" date="2024-12" db="EMBL/GenBank/DDBJ databases">
        <title>Forecasting of Potato common scab and diversities of Pathogenic streptomyces spp. in china.</title>
        <authorList>
            <person name="Handique U."/>
            <person name="Wu J."/>
        </authorList>
    </citation>
    <scope>NUCLEOTIDE SEQUENCE [LARGE SCALE GENOMIC DNA]</scope>
    <source>
        <strain evidence="2 3">ZRIMU1585</strain>
    </source>
</reference>
<dbReference type="Proteomes" id="UP001631993">
    <property type="component" value="Unassembled WGS sequence"/>
</dbReference>
<name>A0ABW9IZJ8_STRGJ</name>
<protein>
    <submittedName>
        <fullName evidence="2">Uncharacterized protein</fullName>
    </submittedName>
</protein>
<dbReference type="RefSeq" id="WP_409098086.1">
    <property type="nucleotide sequence ID" value="NZ_JBJVNE010000467.1"/>
</dbReference>
<keyword evidence="3" id="KW-1185">Reference proteome</keyword>
<feature type="region of interest" description="Disordered" evidence="1">
    <location>
        <begin position="1"/>
        <end position="57"/>
    </location>
</feature>